<evidence type="ECO:0000259" key="3">
    <source>
        <dbReference type="PROSITE" id="PS51866"/>
    </source>
</evidence>
<comment type="caution">
    <text evidence="4">The sequence shown here is derived from an EMBL/GenBank/DDBJ whole genome shotgun (WGS) entry which is preliminary data.</text>
</comment>
<dbReference type="Pfam" id="PF03459">
    <property type="entry name" value="TOBE"/>
    <property type="match status" value="1"/>
</dbReference>
<dbReference type="Proteomes" id="UP000605784">
    <property type="component" value="Unassembled WGS sequence"/>
</dbReference>
<feature type="domain" description="Mop" evidence="3">
    <location>
        <begin position="10"/>
        <end position="76"/>
    </location>
</feature>
<dbReference type="GO" id="GO:0015689">
    <property type="term" value="P:molybdate ion transport"/>
    <property type="evidence" value="ECO:0007669"/>
    <property type="project" value="InterPro"/>
</dbReference>
<sequence length="77" mass="8260">MVEQPTRHMTLSARNSLRGTVTAVEMDGVMAEVVVELDDGQTVTSTITRDSAERLNLVPGDEISAVVKASDVMIDAE</sequence>
<dbReference type="InterPro" id="IPR005116">
    <property type="entry name" value="Transp-assoc_OB_typ1"/>
</dbReference>
<dbReference type="InterPro" id="IPR008995">
    <property type="entry name" value="Mo/tungstate-bd_C_term_dom"/>
</dbReference>
<evidence type="ECO:0000256" key="1">
    <source>
        <dbReference type="ARBA" id="ARBA00004202"/>
    </source>
</evidence>
<evidence type="ECO:0000256" key="2">
    <source>
        <dbReference type="ARBA" id="ARBA00022505"/>
    </source>
</evidence>
<dbReference type="InterPro" id="IPR004606">
    <property type="entry name" value="Mop_domain"/>
</dbReference>
<reference evidence="4" key="1">
    <citation type="journal article" date="2014" name="Int. J. Syst. Evol. Microbiol.">
        <title>Complete genome sequence of Corynebacterium casei LMG S-19264T (=DSM 44701T), isolated from a smear-ripened cheese.</title>
        <authorList>
            <consortium name="US DOE Joint Genome Institute (JGI-PGF)"/>
            <person name="Walter F."/>
            <person name="Albersmeier A."/>
            <person name="Kalinowski J."/>
            <person name="Ruckert C."/>
        </authorList>
    </citation>
    <scope>NUCLEOTIDE SEQUENCE</scope>
    <source>
        <strain evidence="4">JCM 17820</strain>
    </source>
</reference>
<dbReference type="EMBL" id="BMOU01000001">
    <property type="protein sequence ID" value="GGN86490.1"/>
    <property type="molecule type" value="Genomic_DNA"/>
</dbReference>
<evidence type="ECO:0000313" key="4">
    <source>
        <dbReference type="EMBL" id="GGN86490.1"/>
    </source>
</evidence>
<keyword evidence="5" id="KW-1185">Reference proteome</keyword>
<proteinExistence type="predicted"/>
<name>A0A830GH96_9EURY</name>
<protein>
    <recommendedName>
        <fullName evidence="3">Mop domain-containing protein</fullName>
    </recommendedName>
</protein>
<gene>
    <name evidence="4" type="ORF">GCM10009030_04220</name>
</gene>
<dbReference type="Gene3D" id="2.40.50.100">
    <property type="match status" value="1"/>
</dbReference>
<evidence type="ECO:0000313" key="5">
    <source>
        <dbReference type="Proteomes" id="UP000605784"/>
    </source>
</evidence>
<keyword evidence="2" id="KW-0500">Molybdenum</keyword>
<organism evidence="4 5">
    <name type="scientific">Haloarcula pellucida</name>
    <dbReference type="NCBI Taxonomy" id="1427151"/>
    <lineage>
        <taxon>Archaea</taxon>
        <taxon>Methanobacteriati</taxon>
        <taxon>Methanobacteriota</taxon>
        <taxon>Stenosarchaea group</taxon>
        <taxon>Halobacteria</taxon>
        <taxon>Halobacteriales</taxon>
        <taxon>Haloarculaceae</taxon>
        <taxon>Haloarcula</taxon>
    </lineage>
</organism>
<dbReference type="AlphaFoldDB" id="A0A830GH96"/>
<accession>A0A830GH96</accession>
<reference evidence="4" key="2">
    <citation type="submission" date="2020-09" db="EMBL/GenBank/DDBJ databases">
        <authorList>
            <person name="Sun Q."/>
            <person name="Ohkuma M."/>
        </authorList>
    </citation>
    <scope>NUCLEOTIDE SEQUENCE</scope>
    <source>
        <strain evidence="4">JCM 17820</strain>
    </source>
</reference>
<dbReference type="GO" id="GO:0005886">
    <property type="term" value="C:plasma membrane"/>
    <property type="evidence" value="ECO:0007669"/>
    <property type="project" value="UniProtKB-SubCell"/>
</dbReference>
<dbReference type="PROSITE" id="PS51866">
    <property type="entry name" value="MOP"/>
    <property type="match status" value="1"/>
</dbReference>
<dbReference type="SUPFAM" id="SSF50331">
    <property type="entry name" value="MOP-like"/>
    <property type="match status" value="1"/>
</dbReference>
<comment type="subcellular location">
    <subcellularLocation>
        <location evidence="1">Cell membrane</location>
        <topology evidence="1">Peripheral membrane protein</topology>
    </subcellularLocation>
</comment>
<dbReference type="NCBIfam" id="TIGR00638">
    <property type="entry name" value="Mop"/>
    <property type="match status" value="1"/>
</dbReference>